<dbReference type="InterPro" id="IPR011527">
    <property type="entry name" value="ABC1_TM_dom"/>
</dbReference>
<evidence type="ECO:0000313" key="11">
    <source>
        <dbReference type="EMBL" id="MBO1317335.1"/>
    </source>
</evidence>
<dbReference type="InterPro" id="IPR027417">
    <property type="entry name" value="P-loop_NTPase"/>
</dbReference>
<dbReference type="InterPro" id="IPR003439">
    <property type="entry name" value="ABC_transporter-like_ATP-bd"/>
</dbReference>
<evidence type="ECO:0000259" key="10">
    <source>
        <dbReference type="PROSITE" id="PS50929"/>
    </source>
</evidence>
<name>A0A8J7Q5R4_9BACT</name>
<feature type="transmembrane region" description="Helical" evidence="8">
    <location>
        <begin position="276"/>
        <end position="302"/>
    </location>
</feature>
<evidence type="ECO:0000313" key="13">
    <source>
        <dbReference type="Proteomes" id="UP000664417"/>
    </source>
</evidence>
<dbReference type="FunFam" id="3.40.50.300:FF:000287">
    <property type="entry name" value="Multidrug ABC transporter ATP-binding protein"/>
    <property type="match status" value="1"/>
</dbReference>
<proteinExistence type="predicted"/>
<protein>
    <submittedName>
        <fullName evidence="12">ABC transporter ATP-binding protein</fullName>
    </submittedName>
</protein>
<keyword evidence="5 12" id="KW-0067">ATP-binding</keyword>
<dbReference type="GO" id="GO:0034040">
    <property type="term" value="F:ATPase-coupled lipid transmembrane transporter activity"/>
    <property type="evidence" value="ECO:0007669"/>
    <property type="project" value="TreeGrafter"/>
</dbReference>
<keyword evidence="2" id="KW-0813">Transport</keyword>
<comment type="caution">
    <text evidence="12">The sequence shown here is derived from an EMBL/GenBank/DDBJ whole genome shotgun (WGS) entry which is preliminary data.</text>
</comment>
<dbReference type="PANTHER" id="PTHR24221:SF601">
    <property type="entry name" value="ABC TRANSPORTER"/>
    <property type="match status" value="1"/>
</dbReference>
<dbReference type="SMART" id="SM00382">
    <property type="entry name" value="AAA"/>
    <property type="match status" value="1"/>
</dbReference>
<dbReference type="AlphaFoldDB" id="A0A8J7Q5R4"/>
<sequence>MAAFRSHSNGLILRSALPGRARWDMPALFRKPLLAEALQDALVGLPGFLRVRVASVTGRVLVYYDQTQLTLTQAGTVIADTFAGLGKNIVKTLLDRDTSAPGDGTVGPTTRIHQLLGRTFDADLVELIAAAEREAETTFYKPLANSTGHTALRVFNPLAIGLMMSVALSGGFPPLAALGLTSKYAQMAVFGGTFLLGKTLESVLEDRKSSSWNDYAVMVEQALRLKTFRHLHSLDMGTLSEHSSDQLMNFFHGDIAKIRGFLQYTPPTMWDKALNIIAGGTIMMVVSPIALLLALIPLPLLVQLSKKHQAEAGENFEKVAAEIEDLNRVLSANMGGMATVKSFAAEAREIASLQALAQQLRESESVAAHENSRFNALSTYTLTMGICMPLVYSCFALMSGSMSMVGFLIQTSMIPVVLTSATGLEQANYQYQDAKYAAKRLHALLALQAKIHDGHRALEARGIGGELVFENVTFGYDDTPVLRDISLTIPANQTYAVVGTTGSGKSTLIKLLQRFYDVDGGRITLDGVDLRELHLKNLREAVGLVSQDTYLFNATIYENVLYGRPDATREEVLAACEAAEMASFVAEEPLGYDTVIGERGQRLSGGQRQRISIARTILKNPPIFILDEATSAVDNKTEAAIQRSVNRIAANRTTIIIAHRLSSVIHADQINVLEEGRFVESGSHDALLARDGVYAHLWRLQTEARQLESEVG</sequence>
<dbReference type="GO" id="GO:0140359">
    <property type="term" value="F:ABC-type transporter activity"/>
    <property type="evidence" value="ECO:0007669"/>
    <property type="project" value="InterPro"/>
</dbReference>
<evidence type="ECO:0000256" key="4">
    <source>
        <dbReference type="ARBA" id="ARBA00022741"/>
    </source>
</evidence>
<dbReference type="Gene3D" id="3.40.50.300">
    <property type="entry name" value="P-loop containing nucleotide triphosphate hydrolases"/>
    <property type="match status" value="1"/>
</dbReference>
<evidence type="ECO:0000256" key="2">
    <source>
        <dbReference type="ARBA" id="ARBA00022448"/>
    </source>
</evidence>
<evidence type="ECO:0000256" key="1">
    <source>
        <dbReference type="ARBA" id="ARBA00004651"/>
    </source>
</evidence>
<dbReference type="GO" id="GO:0005524">
    <property type="term" value="F:ATP binding"/>
    <property type="evidence" value="ECO:0007669"/>
    <property type="project" value="UniProtKB-KW"/>
</dbReference>
<dbReference type="EMBL" id="JAFREP010000006">
    <property type="protein sequence ID" value="MBO1318642.1"/>
    <property type="molecule type" value="Genomic_DNA"/>
</dbReference>
<dbReference type="PROSITE" id="PS00211">
    <property type="entry name" value="ABC_TRANSPORTER_1"/>
    <property type="match status" value="1"/>
</dbReference>
<dbReference type="GO" id="GO:0016887">
    <property type="term" value="F:ATP hydrolysis activity"/>
    <property type="evidence" value="ECO:0007669"/>
    <property type="project" value="InterPro"/>
</dbReference>
<dbReference type="PANTHER" id="PTHR24221">
    <property type="entry name" value="ATP-BINDING CASSETTE SUB-FAMILY B"/>
    <property type="match status" value="1"/>
</dbReference>
<dbReference type="InterPro" id="IPR036640">
    <property type="entry name" value="ABC1_TM_sf"/>
</dbReference>
<evidence type="ECO:0000259" key="9">
    <source>
        <dbReference type="PROSITE" id="PS50893"/>
    </source>
</evidence>
<feature type="domain" description="ABC transmembrane type-1" evidence="10">
    <location>
        <begin position="212"/>
        <end position="403"/>
    </location>
</feature>
<gene>
    <name evidence="11" type="ORF">J3U88_02600</name>
    <name evidence="12" type="ORF">J3U88_09240</name>
</gene>
<dbReference type="Gene3D" id="1.20.1560.10">
    <property type="entry name" value="ABC transporter type 1, transmembrane domain"/>
    <property type="match status" value="1"/>
</dbReference>
<comment type="subcellular location">
    <subcellularLocation>
        <location evidence="1">Cell membrane</location>
        <topology evidence="1">Multi-pass membrane protein</topology>
    </subcellularLocation>
</comment>
<evidence type="ECO:0000256" key="7">
    <source>
        <dbReference type="ARBA" id="ARBA00023136"/>
    </source>
</evidence>
<accession>A0A8J7Q5R4</accession>
<keyword evidence="4" id="KW-0547">Nucleotide-binding</keyword>
<evidence type="ECO:0000313" key="12">
    <source>
        <dbReference type="EMBL" id="MBO1318642.1"/>
    </source>
</evidence>
<dbReference type="EMBL" id="JAFREP010000002">
    <property type="protein sequence ID" value="MBO1317335.1"/>
    <property type="molecule type" value="Genomic_DNA"/>
</dbReference>
<dbReference type="PROSITE" id="PS50893">
    <property type="entry name" value="ABC_TRANSPORTER_2"/>
    <property type="match status" value="1"/>
</dbReference>
<dbReference type="SUPFAM" id="SSF52540">
    <property type="entry name" value="P-loop containing nucleoside triphosphate hydrolases"/>
    <property type="match status" value="1"/>
</dbReference>
<dbReference type="Pfam" id="PF00005">
    <property type="entry name" value="ABC_tran"/>
    <property type="match status" value="1"/>
</dbReference>
<evidence type="ECO:0000256" key="3">
    <source>
        <dbReference type="ARBA" id="ARBA00022692"/>
    </source>
</evidence>
<dbReference type="InterPro" id="IPR039421">
    <property type="entry name" value="Type_1_exporter"/>
</dbReference>
<reference evidence="12" key="1">
    <citation type="submission" date="2021-03" db="EMBL/GenBank/DDBJ databases">
        <authorList>
            <person name="Wang G."/>
        </authorList>
    </citation>
    <scope>NUCLEOTIDE SEQUENCE</scope>
    <source>
        <strain evidence="12">KCTC 12899</strain>
    </source>
</reference>
<dbReference type="PROSITE" id="PS50929">
    <property type="entry name" value="ABC_TM1F"/>
    <property type="match status" value="1"/>
</dbReference>
<dbReference type="GO" id="GO:0005886">
    <property type="term" value="C:plasma membrane"/>
    <property type="evidence" value="ECO:0007669"/>
    <property type="project" value="UniProtKB-SubCell"/>
</dbReference>
<dbReference type="Pfam" id="PF00664">
    <property type="entry name" value="ABC_membrane"/>
    <property type="match status" value="1"/>
</dbReference>
<evidence type="ECO:0000256" key="8">
    <source>
        <dbReference type="SAM" id="Phobius"/>
    </source>
</evidence>
<dbReference type="SUPFAM" id="SSF90123">
    <property type="entry name" value="ABC transporter transmembrane region"/>
    <property type="match status" value="1"/>
</dbReference>
<keyword evidence="6 8" id="KW-1133">Transmembrane helix</keyword>
<dbReference type="RefSeq" id="WP_207856572.1">
    <property type="nucleotide sequence ID" value="NZ_JAFREP010000002.1"/>
</dbReference>
<keyword evidence="13" id="KW-1185">Reference proteome</keyword>
<evidence type="ECO:0000256" key="6">
    <source>
        <dbReference type="ARBA" id="ARBA00022989"/>
    </source>
</evidence>
<keyword evidence="7 8" id="KW-0472">Membrane</keyword>
<dbReference type="Proteomes" id="UP000664417">
    <property type="component" value="Unassembled WGS sequence"/>
</dbReference>
<dbReference type="InterPro" id="IPR017871">
    <property type="entry name" value="ABC_transporter-like_CS"/>
</dbReference>
<dbReference type="InterPro" id="IPR003593">
    <property type="entry name" value="AAA+_ATPase"/>
</dbReference>
<feature type="domain" description="ABC transporter" evidence="9">
    <location>
        <begin position="467"/>
        <end position="700"/>
    </location>
</feature>
<keyword evidence="3 8" id="KW-0812">Transmembrane</keyword>
<organism evidence="12 13">
    <name type="scientific">Acanthopleuribacter pedis</name>
    <dbReference type="NCBI Taxonomy" id="442870"/>
    <lineage>
        <taxon>Bacteria</taxon>
        <taxon>Pseudomonadati</taxon>
        <taxon>Acidobacteriota</taxon>
        <taxon>Holophagae</taxon>
        <taxon>Acanthopleuribacterales</taxon>
        <taxon>Acanthopleuribacteraceae</taxon>
        <taxon>Acanthopleuribacter</taxon>
    </lineage>
</organism>
<evidence type="ECO:0000256" key="5">
    <source>
        <dbReference type="ARBA" id="ARBA00022840"/>
    </source>
</evidence>